<dbReference type="InterPro" id="IPR029044">
    <property type="entry name" value="Nucleotide-diphossugar_trans"/>
</dbReference>
<dbReference type="SUPFAM" id="SSF53448">
    <property type="entry name" value="Nucleotide-diphospho-sugar transferases"/>
    <property type="match status" value="1"/>
</dbReference>
<feature type="domain" description="Glycosyltransferase 2-like" evidence="1">
    <location>
        <begin position="11"/>
        <end position="132"/>
    </location>
</feature>
<keyword evidence="2" id="KW-0808">Transferase</keyword>
<evidence type="ECO:0000313" key="3">
    <source>
        <dbReference type="Proteomes" id="UP000183129"/>
    </source>
</evidence>
<protein>
    <submittedName>
        <fullName evidence="2">Glycosyl transferase family 2</fullName>
    </submittedName>
</protein>
<accession>A0A1I2D4Q1</accession>
<dbReference type="InterPro" id="IPR050834">
    <property type="entry name" value="Glycosyltransf_2"/>
</dbReference>
<sequence length="337" mass="38423">MDKTVSKPYVTVFMAVYNGDLYIKDSIQSVLDQSYSDFELLIINDGSTDATVAIIEQFNDSRIRLINNETNKGLSYTRELGIQQAQGIYYAILDSDDIASPDRLQLQVAYFESHPEVHLCGGHARIIDGKGAETGFMKIDTGTVQDMGINMLFGNPFINSSLMMNRETILAVGGYRNFAPAEDYDLSYRISLKYGVANLDHVLVSYRVHDTNISTLQSDGMVAAEKDIISEMHSNLGIPSDQTLIRLHHEIICHTFKGKEPSGYIKLLELLKASNSKVKIYPERRFNEILFEKWFAIIRQKSNKNIFSLYFKNELFEWSFVTPKQIRKLIKQALFNR</sequence>
<dbReference type="AlphaFoldDB" id="A0A1I2D4Q1"/>
<reference evidence="2 3" key="1">
    <citation type="submission" date="2016-10" db="EMBL/GenBank/DDBJ databases">
        <authorList>
            <person name="de Groot N.N."/>
        </authorList>
    </citation>
    <scope>NUCLEOTIDE SEQUENCE [LARGE SCALE GENOMIC DNA]</scope>
    <source>
        <strain evidence="2 3">ATCC 51969</strain>
    </source>
</reference>
<dbReference type="RefSeq" id="WP_074963934.1">
    <property type="nucleotide sequence ID" value="NZ_FONS01000002.1"/>
</dbReference>
<proteinExistence type="predicted"/>
<evidence type="ECO:0000313" key="2">
    <source>
        <dbReference type="EMBL" id="SFE75508.1"/>
    </source>
</evidence>
<dbReference type="InterPro" id="IPR001173">
    <property type="entry name" value="Glyco_trans_2-like"/>
</dbReference>
<dbReference type="PANTHER" id="PTHR43685:SF10">
    <property type="entry name" value="LACTO-N-NEOTETRAOSE BIOSYNTHESIS GLYCOSYL TRANSFERASE LGTA"/>
    <property type="match status" value="1"/>
</dbReference>
<dbReference type="Pfam" id="PF00535">
    <property type="entry name" value="Glycos_transf_2"/>
    <property type="match status" value="1"/>
</dbReference>
<organism evidence="2 3">
    <name type="scientific">Pedobacter antarcticus</name>
    <dbReference type="NCBI Taxonomy" id="34086"/>
    <lineage>
        <taxon>Bacteria</taxon>
        <taxon>Pseudomonadati</taxon>
        <taxon>Bacteroidota</taxon>
        <taxon>Sphingobacteriia</taxon>
        <taxon>Sphingobacteriales</taxon>
        <taxon>Sphingobacteriaceae</taxon>
        <taxon>Pedobacter</taxon>
    </lineage>
</organism>
<dbReference type="Proteomes" id="UP000183129">
    <property type="component" value="Unassembled WGS sequence"/>
</dbReference>
<gene>
    <name evidence="2" type="ORF">SAMN03003324_01345</name>
</gene>
<dbReference type="PANTHER" id="PTHR43685">
    <property type="entry name" value="GLYCOSYLTRANSFERASE"/>
    <property type="match status" value="1"/>
</dbReference>
<name>A0A1I2D4Q1_9SPHI</name>
<dbReference type="EMBL" id="FONS01000002">
    <property type="protein sequence ID" value="SFE75508.1"/>
    <property type="molecule type" value="Genomic_DNA"/>
</dbReference>
<dbReference type="Gene3D" id="3.90.550.10">
    <property type="entry name" value="Spore Coat Polysaccharide Biosynthesis Protein SpsA, Chain A"/>
    <property type="match status" value="1"/>
</dbReference>
<dbReference type="GO" id="GO:0016740">
    <property type="term" value="F:transferase activity"/>
    <property type="evidence" value="ECO:0007669"/>
    <property type="project" value="UniProtKB-KW"/>
</dbReference>
<evidence type="ECO:0000259" key="1">
    <source>
        <dbReference type="Pfam" id="PF00535"/>
    </source>
</evidence>
<dbReference type="STRING" id="34086.SAMN04488084_1037"/>